<dbReference type="InterPro" id="IPR010206">
    <property type="entry name" value="PolA_pol_I"/>
</dbReference>
<dbReference type="CDD" id="cd05398">
    <property type="entry name" value="NT_ClassII-CCAase"/>
    <property type="match status" value="1"/>
</dbReference>
<dbReference type="GO" id="GO:0043633">
    <property type="term" value="P:polyadenylation-dependent RNA catabolic process"/>
    <property type="evidence" value="ECO:0007669"/>
    <property type="project" value="InterPro"/>
</dbReference>
<dbReference type="InterPro" id="IPR043519">
    <property type="entry name" value="NT_sf"/>
</dbReference>
<evidence type="ECO:0000256" key="1">
    <source>
        <dbReference type="ARBA" id="ARBA00022664"/>
    </source>
</evidence>
<evidence type="ECO:0000259" key="9">
    <source>
        <dbReference type="Pfam" id="PF12626"/>
    </source>
</evidence>
<dbReference type="SUPFAM" id="SSF81891">
    <property type="entry name" value="Poly A polymerase C-terminal region-like"/>
    <property type="match status" value="1"/>
</dbReference>
<keyword evidence="5" id="KW-0694">RNA-binding</keyword>
<protein>
    <submittedName>
        <fullName evidence="11">Poly(A) polymerase</fullName>
        <ecNumber evidence="11">2.7.7.19</ecNumber>
    </submittedName>
</protein>
<name>A0A3B0YUR6_9ZZZZ</name>
<dbReference type="InterPro" id="IPR025866">
    <property type="entry name" value="PolyA_pol_arg_C_dom"/>
</dbReference>
<keyword evidence="11" id="KW-0548">Nucleotidyltransferase</keyword>
<keyword evidence="1" id="KW-0507">mRNA processing</keyword>
<keyword evidence="2 11" id="KW-0808">Transferase</keyword>
<evidence type="ECO:0000259" key="10">
    <source>
        <dbReference type="Pfam" id="PF12627"/>
    </source>
</evidence>
<dbReference type="EC" id="2.7.7.19" evidence="11"/>
<dbReference type="AlphaFoldDB" id="A0A3B0YUR6"/>
<feature type="domain" description="Polymerase A arginine-rich C-terminal" evidence="9">
    <location>
        <begin position="270"/>
        <end position="379"/>
    </location>
</feature>
<dbReference type="InterPro" id="IPR052191">
    <property type="entry name" value="tRNA_ntf/polyA_polymerase_I"/>
</dbReference>
<evidence type="ECO:0000259" key="8">
    <source>
        <dbReference type="Pfam" id="PF01743"/>
    </source>
</evidence>
<feature type="region of interest" description="Disordered" evidence="7">
    <location>
        <begin position="360"/>
        <end position="390"/>
    </location>
</feature>
<dbReference type="Gene3D" id="1.10.3090.10">
    <property type="entry name" value="cca-adding enzyme, domain 2"/>
    <property type="match status" value="1"/>
</dbReference>
<keyword evidence="3" id="KW-0547">Nucleotide-binding</keyword>
<dbReference type="PANTHER" id="PTHR43051:SF1">
    <property type="entry name" value="POLYNUCLEOTIDE ADENYLYLTRANSFERASE FAMILY PROTEIN"/>
    <property type="match status" value="1"/>
</dbReference>
<dbReference type="Pfam" id="PF01743">
    <property type="entry name" value="PolyA_pol"/>
    <property type="match status" value="1"/>
</dbReference>
<dbReference type="Pfam" id="PF12626">
    <property type="entry name" value="PolyA_pol_arg_C"/>
    <property type="match status" value="1"/>
</dbReference>
<reference evidence="11" key="1">
    <citation type="submission" date="2018-06" db="EMBL/GenBank/DDBJ databases">
        <authorList>
            <person name="Zhirakovskaya E."/>
        </authorList>
    </citation>
    <scope>NUCLEOTIDE SEQUENCE</scope>
</reference>
<sequence>MRDLLLGSSPKDFDIATNAHPEEVDALFRNARMIGRRFRLVHVRFGREIIEVATFRAPPGSSGASAEHALQKESGRILRDNVYGSMEEDAERRDFTVNGLYYNIRDFSVVDYWGGLEDLSLGVLRLIGDPAQRYREDPVRMLRAVRFVAKLGFRLAPETESPIGGLASLLADVPPARLYEEVLKLFMNGQALSTFESLRHYELFGYLFPETDKVLNGADGEFYKCFIQHALRNTDTRIKEEKHVTPAFLFAALLWPARQKHLEKWNCEKQTEVEAMHEAAAKTLTAQIAAVSLPKRFSLPMREIWMMQPRLLRNSGQRAMRLVQHKRFRAAYDFLLLRNQAGEKDLDELAQWWTSFQELNENEQGTEARNNRNPRRRKKSTSKHSDDKPS</sequence>
<evidence type="ECO:0000256" key="3">
    <source>
        <dbReference type="ARBA" id="ARBA00022741"/>
    </source>
</evidence>
<dbReference type="HAMAP" id="MF_00957">
    <property type="entry name" value="PolyA_pol"/>
    <property type="match status" value="1"/>
</dbReference>
<evidence type="ECO:0000256" key="2">
    <source>
        <dbReference type="ARBA" id="ARBA00022679"/>
    </source>
</evidence>
<gene>
    <name evidence="11" type="ORF">MNBD_GAMMA16-2000</name>
</gene>
<dbReference type="PANTHER" id="PTHR43051">
    <property type="entry name" value="POLYNUCLEOTIDE ADENYLYLTRANSFERASE FAMILY PROTEIN"/>
    <property type="match status" value="1"/>
</dbReference>
<dbReference type="InterPro" id="IPR002646">
    <property type="entry name" value="PolA_pol_head_dom"/>
</dbReference>
<evidence type="ECO:0000313" key="11">
    <source>
        <dbReference type="EMBL" id="VAW84705.1"/>
    </source>
</evidence>
<keyword evidence="6" id="KW-0804">Transcription</keyword>
<accession>A0A3B0YUR6</accession>
<feature type="compositionally biased region" description="Basic residues" evidence="7">
    <location>
        <begin position="372"/>
        <end position="382"/>
    </location>
</feature>
<organism evidence="11">
    <name type="scientific">hydrothermal vent metagenome</name>
    <dbReference type="NCBI Taxonomy" id="652676"/>
    <lineage>
        <taxon>unclassified sequences</taxon>
        <taxon>metagenomes</taxon>
        <taxon>ecological metagenomes</taxon>
    </lineage>
</organism>
<dbReference type="GO" id="GO:0003723">
    <property type="term" value="F:RNA binding"/>
    <property type="evidence" value="ECO:0007669"/>
    <property type="project" value="UniProtKB-KW"/>
</dbReference>
<dbReference type="GO" id="GO:1990817">
    <property type="term" value="F:poly(A) RNA polymerase activity"/>
    <property type="evidence" value="ECO:0007669"/>
    <property type="project" value="UniProtKB-EC"/>
</dbReference>
<feature type="domain" description="Poly A polymerase head" evidence="8">
    <location>
        <begin position="1"/>
        <end position="125"/>
    </location>
</feature>
<evidence type="ECO:0000256" key="7">
    <source>
        <dbReference type="SAM" id="MobiDB-lite"/>
    </source>
</evidence>
<evidence type="ECO:0000256" key="6">
    <source>
        <dbReference type="ARBA" id="ARBA00023163"/>
    </source>
</evidence>
<dbReference type="GO" id="GO:0006397">
    <property type="term" value="P:mRNA processing"/>
    <property type="evidence" value="ECO:0007669"/>
    <property type="project" value="UniProtKB-KW"/>
</dbReference>
<dbReference type="SUPFAM" id="SSF81301">
    <property type="entry name" value="Nucleotidyltransferase"/>
    <property type="match status" value="1"/>
</dbReference>
<proteinExistence type="inferred from homology"/>
<evidence type="ECO:0000256" key="4">
    <source>
        <dbReference type="ARBA" id="ARBA00022840"/>
    </source>
</evidence>
<dbReference type="GO" id="GO:0005524">
    <property type="term" value="F:ATP binding"/>
    <property type="evidence" value="ECO:0007669"/>
    <property type="project" value="UniProtKB-KW"/>
</dbReference>
<dbReference type="InterPro" id="IPR032828">
    <property type="entry name" value="PolyA_RNA-bd"/>
</dbReference>
<dbReference type="Pfam" id="PF12627">
    <property type="entry name" value="PolyA_pol_RNAbd"/>
    <property type="match status" value="1"/>
</dbReference>
<evidence type="ECO:0000256" key="5">
    <source>
        <dbReference type="ARBA" id="ARBA00022884"/>
    </source>
</evidence>
<dbReference type="NCBIfam" id="TIGR01942">
    <property type="entry name" value="pcnB"/>
    <property type="match status" value="1"/>
</dbReference>
<keyword evidence="4" id="KW-0067">ATP-binding</keyword>
<feature type="domain" description="tRNA nucleotidyltransferase/poly(A) polymerase RNA and SrmB- binding" evidence="10">
    <location>
        <begin position="152"/>
        <end position="213"/>
    </location>
</feature>
<dbReference type="EMBL" id="UOFO01000051">
    <property type="protein sequence ID" value="VAW84705.1"/>
    <property type="molecule type" value="Genomic_DNA"/>
</dbReference>
<dbReference type="Gene3D" id="3.30.460.10">
    <property type="entry name" value="Beta Polymerase, domain 2"/>
    <property type="match status" value="1"/>
</dbReference>